<evidence type="ECO:0000313" key="3">
    <source>
        <dbReference type="EMBL" id="QJI01888.1"/>
    </source>
</evidence>
<proteinExistence type="predicted"/>
<evidence type="ECO:0000313" key="1">
    <source>
        <dbReference type="EMBL" id="QJA73614.1"/>
    </source>
</evidence>
<gene>
    <name evidence="1" type="ORF">MM415A02299_0015</name>
    <name evidence="2" type="ORF">MM415B02189_0015</name>
    <name evidence="3" type="ORF">TM448B02821_0013</name>
</gene>
<dbReference type="EMBL" id="MT144958">
    <property type="protein sequence ID" value="QJI01888.1"/>
    <property type="molecule type" value="Genomic_DNA"/>
</dbReference>
<dbReference type="AlphaFoldDB" id="A0A6M3JUH0"/>
<dbReference type="EMBL" id="MT142039">
    <property type="protein sequence ID" value="QJA73614.1"/>
    <property type="molecule type" value="Genomic_DNA"/>
</dbReference>
<name>A0A6M3JUH0_9ZZZZ</name>
<dbReference type="EMBL" id="MT142588">
    <property type="protein sequence ID" value="QJA85671.1"/>
    <property type="molecule type" value="Genomic_DNA"/>
</dbReference>
<sequence length="288" mass="30529">MAFTAYRTWVAGEIVTAALLNEQIRDNGRYHHGDDGVPTILSGLIIDNTDGDEYFKLPLLSTAECATVLAAEGEVAFDEQTHRIKMYNGSAVGSAVTTIDVDDTPVDSATTDPISSNWAYDFQQTLTTAGDTPYATEAGVWTRLGIGGSGSLAQSTGSAPSWVQPEKMVIIKVITDDSTLITGNGQAHFTIPDILNGMNLVDADAAIYTASSSGLPTIQLHNLTDGHDMLSTEISIDETELNSYTAVAQPVINAAEDDVVTGDVIRIDVDIAGTDTTGLDIILTFQLP</sequence>
<accession>A0A6M3JUH0</accession>
<reference evidence="1" key="1">
    <citation type="submission" date="2020-03" db="EMBL/GenBank/DDBJ databases">
        <title>The deep terrestrial virosphere.</title>
        <authorList>
            <person name="Holmfeldt K."/>
            <person name="Nilsson E."/>
            <person name="Simone D."/>
            <person name="Lopez-Fernandez M."/>
            <person name="Wu X."/>
            <person name="de Brujin I."/>
            <person name="Lundin D."/>
            <person name="Andersson A."/>
            <person name="Bertilsson S."/>
            <person name="Dopson M."/>
        </authorList>
    </citation>
    <scope>NUCLEOTIDE SEQUENCE</scope>
    <source>
        <strain evidence="1">MM415A02299</strain>
        <strain evidence="2">MM415B02189</strain>
        <strain evidence="3">TM448B02821</strain>
    </source>
</reference>
<protein>
    <submittedName>
        <fullName evidence="1">Uncharacterized protein</fullName>
    </submittedName>
</protein>
<organism evidence="1">
    <name type="scientific">viral metagenome</name>
    <dbReference type="NCBI Taxonomy" id="1070528"/>
    <lineage>
        <taxon>unclassified sequences</taxon>
        <taxon>metagenomes</taxon>
        <taxon>organismal metagenomes</taxon>
    </lineage>
</organism>
<evidence type="ECO:0000313" key="2">
    <source>
        <dbReference type="EMBL" id="QJA85671.1"/>
    </source>
</evidence>